<proteinExistence type="predicted"/>
<dbReference type="Proteomes" id="UP000887566">
    <property type="component" value="Unplaced"/>
</dbReference>
<dbReference type="AlphaFoldDB" id="A0A914VWH8"/>
<protein>
    <submittedName>
        <fullName evidence="3">Uncharacterized protein</fullName>
    </submittedName>
</protein>
<dbReference type="WBParaSite" id="PSAMB.scaffold261size60426.g4062.t1">
    <property type="protein sequence ID" value="PSAMB.scaffold261size60426.g4062.t1"/>
    <property type="gene ID" value="PSAMB.scaffold261size60426.g4062"/>
</dbReference>
<evidence type="ECO:0000313" key="3">
    <source>
        <dbReference type="WBParaSite" id="PSAMB.scaffold261size60426.g4062.t1"/>
    </source>
</evidence>
<keyword evidence="2" id="KW-1185">Reference proteome</keyword>
<evidence type="ECO:0000256" key="1">
    <source>
        <dbReference type="SAM" id="MobiDB-lite"/>
    </source>
</evidence>
<sequence>MVKNAAARHAPIAGRKSSSHRSRGQLNILLFDESSYLLFLNFTAPLGFPLYASADRLLLLLGTEGAAAGLAERVSIAFCLTINNNRQAAYSVSDRLAVGRHRILRMQLASTCQPGRVKSDSDHRKTGIPSALPVQYSNSSH</sequence>
<accession>A0A914VWH8</accession>
<organism evidence="2 3">
    <name type="scientific">Plectus sambesii</name>
    <dbReference type="NCBI Taxonomy" id="2011161"/>
    <lineage>
        <taxon>Eukaryota</taxon>
        <taxon>Metazoa</taxon>
        <taxon>Ecdysozoa</taxon>
        <taxon>Nematoda</taxon>
        <taxon>Chromadorea</taxon>
        <taxon>Plectida</taxon>
        <taxon>Plectina</taxon>
        <taxon>Plectoidea</taxon>
        <taxon>Plectidae</taxon>
        <taxon>Plectus</taxon>
    </lineage>
</organism>
<feature type="region of interest" description="Disordered" evidence="1">
    <location>
        <begin position="114"/>
        <end position="141"/>
    </location>
</feature>
<name>A0A914VWH8_9BILA</name>
<evidence type="ECO:0000313" key="2">
    <source>
        <dbReference type="Proteomes" id="UP000887566"/>
    </source>
</evidence>
<reference evidence="3" key="1">
    <citation type="submission" date="2022-11" db="UniProtKB">
        <authorList>
            <consortium name="WormBaseParasite"/>
        </authorList>
    </citation>
    <scope>IDENTIFICATION</scope>
</reference>